<feature type="domain" description="Methyltransferase FkbM" evidence="1">
    <location>
        <begin position="48"/>
        <end position="208"/>
    </location>
</feature>
<keyword evidence="2" id="KW-0489">Methyltransferase</keyword>
<protein>
    <submittedName>
        <fullName evidence="2">FkbM family methyltransferase</fullName>
    </submittedName>
</protein>
<dbReference type="PANTHER" id="PTHR34203:SF15">
    <property type="entry name" value="SLL1173 PROTEIN"/>
    <property type="match status" value="1"/>
</dbReference>
<dbReference type="Proteomes" id="UP000558284">
    <property type="component" value="Unassembled WGS sequence"/>
</dbReference>
<comment type="caution">
    <text evidence="2">The sequence shown here is derived from an EMBL/GenBank/DDBJ whole genome shotgun (WGS) entry which is preliminary data.</text>
</comment>
<dbReference type="NCBIfam" id="TIGR01444">
    <property type="entry name" value="fkbM_fam"/>
    <property type="match status" value="1"/>
</dbReference>
<evidence type="ECO:0000313" key="2">
    <source>
        <dbReference type="EMBL" id="MBA1143693.1"/>
    </source>
</evidence>
<keyword evidence="3" id="KW-1185">Reference proteome</keyword>
<dbReference type="EMBL" id="JACDTY010000016">
    <property type="protein sequence ID" value="MBA1143693.1"/>
    <property type="molecule type" value="Genomic_DNA"/>
</dbReference>
<sequence length="219" mass="24663">MLKESYFEFTVRWHLYRKWHMPPKPNRQAEYDFHRVMKTAPAGGLFIDFGANVGDVTRHALNYGMKVIAFEPDPTARKVLTKRFGQDDRVTIIPKAVGGSARTARFYQPSGIDNIGRTEGSSLIETPLHVNGSIFEIEVVDVVQFLQGLHEPIAVVKMDIEGAEAECIEAILNAGIHRSIGQVLVETHERFSPGLADRIGQLRQRISREGIRNINLDWG</sequence>
<dbReference type="SUPFAM" id="SSF53335">
    <property type="entry name" value="S-adenosyl-L-methionine-dependent methyltransferases"/>
    <property type="match status" value="1"/>
</dbReference>
<dbReference type="PANTHER" id="PTHR34203">
    <property type="entry name" value="METHYLTRANSFERASE, FKBM FAMILY PROTEIN"/>
    <property type="match status" value="1"/>
</dbReference>
<dbReference type="InterPro" id="IPR006342">
    <property type="entry name" value="FkbM_mtfrase"/>
</dbReference>
<name>A0A838BBN8_9HYPH</name>
<organism evidence="2 3">
    <name type="scientific">Mesorhizobium neociceri</name>
    <dbReference type="NCBI Taxonomy" id="1307853"/>
    <lineage>
        <taxon>Bacteria</taxon>
        <taxon>Pseudomonadati</taxon>
        <taxon>Pseudomonadota</taxon>
        <taxon>Alphaproteobacteria</taxon>
        <taxon>Hyphomicrobiales</taxon>
        <taxon>Phyllobacteriaceae</taxon>
        <taxon>Mesorhizobium</taxon>
    </lineage>
</organism>
<reference evidence="2 3" key="1">
    <citation type="submission" date="2020-07" db="EMBL/GenBank/DDBJ databases">
        <title>Definition of the novel symbiovar canariense within Mesorhizobium novociceri, a new species of genus Mesorhizobium nodulating Cicer canariense in the Caldera de Taburiente National Park (La Palma, Canary Islands).</title>
        <authorList>
            <person name="Leon-Barrios M."/>
            <person name="Perez-Yepez J."/>
            <person name="Flores-Felix J.D."/>
            <person name="Ramirez-Baena M.H."/>
            <person name="Pulido-Suarez L."/>
            <person name="Igual J.M."/>
            <person name="Velazquez E."/>
            <person name="Peix A."/>
        </authorList>
    </citation>
    <scope>NUCLEOTIDE SEQUENCE [LARGE SCALE GENOMIC DNA]</scope>
    <source>
        <strain evidence="2 3">CCANP35</strain>
    </source>
</reference>
<evidence type="ECO:0000313" key="3">
    <source>
        <dbReference type="Proteomes" id="UP000558284"/>
    </source>
</evidence>
<dbReference type="Pfam" id="PF05050">
    <property type="entry name" value="Methyltransf_21"/>
    <property type="match status" value="1"/>
</dbReference>
<dbReference type="Gene3D" id="3.40.50.150">
    <property type="entry name" value="Vaccinia Virus protein VP39"/>
    <property type="match status" value="1"/>
</dbReference>
<keyword evidence="2" id="KW-0808">Transferase</keyword>
<accession>A0A838BBN8</accession>
<evidence type="ECO:0000259" key="1">
    <source>
        <dbReference type="Pfam" id="PF05050"/>
    </source>
</evidence>
<dbReference type="AlphaFoldDB" id="A0A838BBN8"/>
<dbReference type="GO" id="GO:0008168">
    <property type="term" value="F:methyltransferase activity"/>
    <property type="evidence" value="ECO:0007669"/>
    <property type="project" value="UniProtKB-KW"/>
</dbReference>
<dbReference type="RefSeq" id="WP_181060706.1">
    <property type="nucleotide sequence ID" value="NZ_JACDTY010000016.1"/>
</dbReference>
<dbReference type="InterPro" id="IPR029063">
    <property type="entry name" value="SAM-dependent_MTases_sf"/>
</dbReference>
<dbReference type="GO" id="GO:0032259">
    <property type="term" value="P:methylation"/>
    <property type="evidence" value="ECO:0007669"/>
    <property type="project" value="UniProtKB-KW"/>
</dbReference>
<dbReference type="InterPro" id="IPR052514">
    <property type="entry name" value="SAM-dependent_MTase"/>
</dbReference>
<proteinExistence type="predicted"/>
<gene>
    <name evidence="2" type="ORF">H0241_26065</name>
</gene>